<dbReference type="AlphaFoldDB" id="A0A2P2R380"/>
<accession>A0A2P2R380</accession>
<reference evidence="1" key="1">
    <citation type="submission" date="2018-02" db="EMBL/GenBank/DDBJ databases">
        <title>Rhizophora mucronata_Transcriptome.</title>
        <authorList>
            <person name="Meera S.P."/>
            <person name="Sreeshan A."/>
            <person name="Augustine A."/>
        </authorList>
    </citation>
    <scope>NUCLEOTIDE SEQUENCE</scope>
    <source>
        <tissue evidence="1">Leaf</tissue>
    </source>
</reference>
<protein>
    <submittedName>
        <fullName evidence="1">Uncharacterized protein</fullName>
    </submittedName>
</protein>
<proteinExistence type="predicted"/>
<dbReference type="EMBL" id="GGEC01093222">
    <property type="protein sequence ID" value="MBX73706.1"/>
    <property type="molecule type" value="Transcribed_RNA"/>
</dbReference>
<sequence length="51" mass="5985">MFLQICFFLSSVFLVSLLFLSFGPYETYGKLIHNLKHHSIACKSFWKTTCH</sequence>
<evidence type="ECO:0000313" key="1">
    <source>
        <dbReference type="EMBL" id="MBX73706.1"/>
    </source>
</evidence>
<name>A0A2P2R380_RHIMU</name>
<organism evidence="1">
    <name type="scientific">Rhizophora mucronata</name>
    <name type="common">Asiatic mangrove</name>
    <dbReference type="NCBI Taxonomy" id="61149"/>
    <lineage>
        <taxon>Eukaryota</taxon>
        <taxon>Viridiplantae</taxon>
        <taxon>Streptophyta</taxon>
        <taxon>Embryophyta</taxon>
        <taxon>Tracheophyta</taxon>
        <taxon>Spermatophyta</taxon>
        <taxon>Magnoliopsida</taxon>
        <taxon>eudicotyledons</taxon>
        <taxon>Gunneridae</taxon>
        <taxon>Pentapetalae</taxon>
        <taxon>rosids</taxon>
        <taxon>fabids</taxon>
        <taxon>Malpighiales</taxon>
        <taxon>Rhizophoraceae</taxon>
        <taxon>Rhizophora</taxon>
    </lineage>
</organism>